<keyword evidence="4" id="KW-0238">DNA-binding</keyword>
<accession>A0A0B3WP06</accession>
<gene>
    <name evidence="8" type="ORF">QX51_15025</name>
</gene>
<dbReference type="GO" id="GO:0006352">
    <property type="term" value="P:DNA-templated transcription initiation"/>
    <property type="evidence" value="ECO:0007669"/>
    <property type="project" value="InterPro"/>
</dbReference>
<dbReference type="Pfam" id="PF08281">
    <property type="entry name" value="Sigma70_r4_2"/>
    <property type="match status" value="1"/>
</dbReference>
<evidence type="ECO:0000256" key="5">
    <source>
        <dbReference type="ARBA" id="ARBA00023163"/>
    </source>
</evidence>
<dbReference type="Gene3D" id="1.10.10.10">
    <property type="entry name" value="Winged helix-like DNA-binding domain superfamily/Winged helix DNA-binding domain"/>
    <property type="match status" value="1"/>
</dbReference>
<dbReference type="NCBIfam" id="TIGR02937">
    <property type="entry name" value="sigma70-ECF"/>
    <property type="match status" value="1"/>
</dbReference>
<comment type="similarity">
    <text evidence="1">Belongs to the sigma-70 factor family. ECF subfamily.</text>
</comment>
<dbReference type="SUPFAM" id="SSF88946">
    <property type="entry name" value="Sigma2 domain of RNA polymerase sigma factors"/>
    <property type="match status" value="1"/>
</dbReference>
<proteinExistence type="inferred from homology"/>
<evidence type="ECO:0000259" key="6">
    <source>
        <dbReference type="Pfam" id="PF04542"/>
    </source>
</evidence>
<dbReference type="GO" id="GO:0016987">
    <property type="term" value="F:sigma factor activity"/>
    <property type="evidence" value="ECO:0007669"/>
    <property type="project" value="UniProtKB-KW"/>
</dbReference>
<dbReference type="InterPro" id="IPR039425">
    <property type="entry name" value="RNA_pol_sigma-70-like"/>
</dbReference>
<organism evidence="8 9">
    <name type="scientific">Terrisporobacter othiniensis</name>
    <dbReference type="NCBI Taxonomy" id="1577792"/>
    <lineage>
        <taxon>Bacteria</taxon>
        <taxon>Bacillati</taxon>
        <taxon>Bacillota</taxon>
        <taxon>Clostridia</taxon>
        <taxon>Peptostreptococcales</taxon>
        <taxon>Peptostreptococcaceae</taxon>
        <taxon>Terrisporobacter</taxon>
    </lineage>
</organism>
<keyword evidence="3" id="KW-0731">Sigma factor</keyword>
<dbReference type="PANTHER" id="PTHR43133">
    <property type="entry name" value="RNA POLYMERASE ECF-TYPE SIGMA FACTO"/>
    <property type="match status" value="1"/>
</dbReference>
<comment type="caution">
    <text evidence="8">The sequence shown here is derived from an EMBL/GenBank/DDBJ whole genome shotgun (WGS) entry which is preliminary data.</text>
</comment>
<dbReference type="PANTHER" id="PTHR43133:SF8">
    <property type="entry name" value="RNA POLYMERASE SIGMA FACTOR HI_1459-RELATED"/>
    <property type="match status" value="1"/>
</dbReference>
<dbReference type="InterPro" id="IPR013325">
    <property type="entry name" value="RNA_pol_sigma_r2"/>
</dbReference>
<dbReference type="Gene3D" id="1.10.1740.10">
    <property type="match status" value="1"/>
</dbReference>
<dbReference type="InterPro" id="IPR013249">
    <property type="entry name" value="RNA_pol_sigma70_r4_t2"/>
</dbReference>
<name>A0A0B3WP06_9FIRM</name>
<keyword evidence="9" id="KW-1185">Reference proteome</keyword>
<evidence type="ECO:0000256" key="2">
    <source>
        <dbReference type="ARBA" id="ARBA00023015"/>
    </source>
</evidence>
<keyword evidence="5" id="KW-0804">Transcription</keyword>
<dbReference type="InterPro" id="IPR036388">
    <property type="entry name" value="WH-like_DNA-bd_sf"/>
</dbReference>
<dbReference type="RefSeq" id="WP_039680716.1">
    <property type="nucleotide sequence ID" value="NZ_JAWGXO010000018.1"/>
</dbReference>
<evidence type="ECO:0000256" key="3">
    <source>
        <dbReference type="ARBA" id="ARBA00023082"/>
    </source>
</evidence>
<evidence type="ECO:0000313" key="8">
    <source>
        <dbReference type="EMBL" id="KHS56220.1"/>
    </source>
</evidence>
<dbReference type="Pfam" id="PF04542">
    <property type="entry name" value="Sigma70_r2"/>
    <property type="match status" value="1"/>
</dbReference>
<evidence type="ECO:0000256" key="4">
    <source>
        <dbReference type="ARBA" id="ARBA00023125"/>
    </source>
</evidence>
<dbReference type="SUPFAM" id="SSF88659">
    <property type="entry name" value="Sigma3 and sigma4 domains of RNA polymerase sigma factors"/>
    <property type="match status" value="1"/>
</dbReference>
<evidence type="ECO:0000259" key="7">
    <source>
        <dbReference type="Pfam" id="PF08281"/>
    </source>
</evidence>
<sequence length="172" mass="20427">MKDKLIIKYIKKCNPKGMEMLIDNYNGLLTSVVRKHINPVLNYEEECISDVLFAIWENIEGFNNKENSFKNWICAIAKYKAIDYKRKYISKISEELDSNILYIDENLYKLDMEEEINELLSSLNYKDKELFKRYYLNGDELEEIAKDTNTNVPALHSRLSRGRKKIRRSILK</sequence>
<dbReference type="AlphaFoldDB" id="A0A0B3WP06"/>
<dbReference type="EMBL" id="JWHR01000119">
    <property type="protein sequence ID" value="KHS56220.1"/>
    <property type="molecule type" value="Genomic_DNA"/>
</dbReference>
<reference evidence="8 9" key="1">
    <citation type="submission" date="2014-12" db="EMBL/GenBank/DDBJ databases">
        <title>Draft genome sequence of Terrisporobacter sp. 08-306576, isolated from the blood culture of a bacteremia patient.</title>
        <authorList>
            <person name="Lund L.C."/>
            <person name="Sydenham T.V."/>
            <person name="Hogh S.V."/>
            <person name="Skov M.N."/>
            <person name="Kemp M."/>
            <person name="Justesen U.S."/>
        </authorList>
    </citation>
    <scope>NUCLEOTIDE SEQUENCE [LARGE SCALE GENOMIC DNA]</scope>
    <source>
        <strain evidence="8 9">08-306576</strain>
    </source>
</reference>
<feature type="domain" description="RNA polymerase sigma-70 region 2" evidence="6">
    <location>
        <begin position="21"/>
        <end position="87"/>
    </location>
</feature>
<dbReference type="InterPro" id="IPR007627">
    <property type="entry name" value="RNA_pol_sigma70_r2"/>
</dbReference>
<dbReference type="STRING" id="1577792.QX51_15025"/>
<keyword evidence="2" id="KW-0805">Transcription regulation</keyword>
<dbReference type="Proteomes" id="UP000031189">
    <property type="component" value="Unassembled WGS sequence"/>
</dbReference>
<feature type="domain" description="RNA polymerase sigma factor 70 region 4 type 2" evidence="7">
    <location>
        <begin position="114"/>
        <end position="166"/>
    </location>
</feature>
<evidence type="ECO:0000313" key="9">
    <source>
        <dbReference type="Proteomes" id="UP000031189"/>
    </source>
</evidence>
<evidence type="ECO:0000256" key="1">
    <source>
        <dbReference type="ARBA" id="ARBA00010641"/>
    </source>
</evidence>
<dbReference type="GO" id="GO:0003677">
    <property type="term" value="F:DNA binding"/>
    <property type="evidence" value="ECO:0007669"/>
    <property type="project" value="UniProtKB-KW"/>
</dbReference>
<dbReference type="InterPro" id="IPR014284">
    <property type="entry name" value="RNA_pol_sigma-70_dom"/>
</dbReference>
<dbReference type="OrthoDB" id="2678696at2"/>
<dbReference type="InterPro" id="IPR013324">
    <property type="entry name" value="RNA_pol_sigma_r3/r4-like"/>
</dbReference>
<protein>
    <submittedName>
        <fullName evidence="8">RNA polymerase sigma70 factor</fullName>
    </submittedName>
</protein>